<evidence type="ECO:0000313" key="2">
    <source>
        <dbReference type="EMBL" id="CAD7414959.1"/>
    </source>
</evidence>
<organism evidence="2">
    <name type="scientific">Timema cristinae</name>
    <name type="common">Walking stick</name>
    <dbReference type="NCBI Taxonomy" id="61476"/>
    <lineage>
        <taxon>Eukaryota</taxon>
        <taxon>Metazoa</taxon>
        <taxon>Ecdysozoa</taxon>
        <taxon>Arthropoda</taxon>
        <taxon>Hexapoda</taxon>
        <taxon>Insecta</taxon>
        <taxon>Pterygota</taxon>
        <taxon>Neoptera</taxon>
        <taxon>Polyneoptera</taxon>
        <taxon>Phasmatodea</taxon>
        <taxon>Timematodea</taxon>
        <taxon>Timematoidea</taxon>
        <taxon>Timematidae</taxon>
        <taxon>Timema</taxon>
    </lineage>
</organism>
<protein>
    <submittedName>
        <fullName evidence="2">Uncharacterized protein</fullName>
    </submittedName>
</protein>
<dbReference type="AlphaFoldDB" id="A0A7R9DHR7"/>
<dbReference type="EMBL" id="OC325294">
    <property type="protein sequence ID" value="CAD7414959.1"/>
    <property type="molecule type" value="Genomic_DNA"/>
</dbReference>
<proteinExistence type="predicted"/>
<reference evidence="2" key="1">
    <citation type="submission" date="2020-11" db="EMBL/GenBank/DDBJ databases">
        <authorList>
            <person name="Tran Van P."/>
        </authorList>
    </citation>
    <scope>NUCLEOTIDE SEQUENCE</scope>
</reference>
<gene>
    <name evidence="2" type="ORF">TCEB3V08_LOCUS12277</name>
</gene>
<name>A0A7R9DHR7_TIMCR</name>
<evidence type="ECO:0000256" key="1">
    <source>
        <dbReference type="SAM" id="MobiDB-lite"/>
    </source>
</evidence>
<feature type="region of interest" description="Disordered" evidence="1">
    <location>
        <begin position="67"/>
        <end position="91"/>
    </location>
</feature>
<feature type="region of interest" description="Disordered" evidence="1">
    <location>
        <begin position="124"/>
        <end position="150"/>
    </location>
</feature>
<sequence>METVDLITTKNVTSAITNRKEFGKDKVQWLKISCLKVTQDKPYIMKCKYSYNDCVLYQSINFSKSLPKASNNSSKENVRPKSSKKSLNTEDKPQFPLYQLPLCVKYPCGKSLTTAKKGGPAVDALERKTLDLQPSKRRSQIDSEHGAHPRPMVLQDKSLGFSQQLLQDQEAYSKQFLYQMIYYQCKQT</sequence>
<accession>A0A7R9DHR7</accession>